<feature type="compositionally biased region" description="Low complexity" evidence="8">
    <location>
        <begin position="38"/>
        <end position="49"/>
    </location>
</feature>
<evidence type="ECO:0000256" key="1">
    <source>
        <dbReference type="ARBA" id="ARBA00004123"/>
    </source>
</evidence>
<dbReference type="InterPro" id="IPR046341">
    <property type="entry name" value="SET_dom_sf"/>
</dbReference>
<comment type="caution">
    <text evidence="10">The sequence shown here is derived from an EMBL/GenBank/DDBJ whole genome shotgun (WGS) entry which is preliminary data.</text>
</comment>
<dbReference type="InterPro" id="IPR050331">
    <property type="entry name" value="Zinc_finger"/>
</dbReference>
<dbReference type="EMBL" id="JAINUG010000292">
    <property type="protein sequence ID" value="KAJ8383500.1"/>
    <property type="molecule type" value="Genomic_DNA"/>
</dbReference>
<dbReference type="InterPro" id="IPR044417">
    <property type="entry name" value="PRDM7_9_PR-SET"/>
</dbReference>
<evidence type="ECO:0000256" key="8">
    <source>
        <dbReference type="SAM" id="MobiDB-lite"/>
    </source>
</evidence>
<evidence type="ECO:0000259" key="9">
    <source>
        <dbReference type="PROSITE" id="PS50280"/>
    </source>
</evidence>
<reference evidence="10" key="1">
    <citation type="journal article" date="2023" name="Science">
        <title>Genome structures resolve the early diversification of teleost fishes.</title>
        <authorList>
            <person name="Parey E."/>
            <person name="Louis A."/>
            <person name="Montfort J."/>
            <person name="Bouchez O."/>
            <person name="Roques C."/>
            <person name="Iampietro C."/>
            <person name="Lluch J."/>
            <person name="Castinel A."/>
            <person name="Donnadieu C."/>
            <person name="Desvignes T."/>
            <person name="Floi Bucao C."/>
            <person name="Jouanno E."/>
            <person name="Wen M."/>
            <person name="Mejri S."/>
            <person name="Dirks R."/>
            <person name="Jansen H."/>
            <person name="Henkel C."/>
            <person name="Chen W.J."/>
            <person name="Zahm M."/>
            <person name="Cabau C."/>
            <person name="Klopp C."/>
            <person name="Thompson A.W."/>
            <person name="Robinson-Rechavi M."/>
            <person name="Braasch I."/>
            <person name="Lecointre G."/>
            <person name="Bobe J."/>
            <person name="Postlethwait J.H."/>
            <person name="Berthelot C."/>
            <person name="Roest Crollius H."/>
            <person name="Guiguen Y."/>
        </authorList>
    </citation>
    <scope>NUCLEOTIDE SEQUENCE</scope>
    <source>
        <strain evidence="10">NC1722</strain>
    </source>
</reference>
<dbReference type="AlphaFoldDB" id="A0AAD7RG94"/>
<dbReference type="Proteomes" id="UP001221898">
    <property type="component" value="Unassembled WGS sequence"/>
</dbReference>
<feature type="region of interest" description="Disordered" evidence="8">
    <location>
        <begin position="13"/>
        <end position="132"/>
    </location>
</feature>
<dbReference type="Pfam" id="PF21549">
    <property type="entry name" value="PRDM2_PR"/>
    <property type="match status" value="1"/>
</dbReference>
<dbReference type="GO" id="GO:0005634">
    <property type="term" value="C:nucleus"/>
    <property type="evidence" value="ECO:0007669"/>
    <property type="project" value="UniProtKB-SubCell"/>
</dbReference>
<dbReference type="PANTHER" id="PTHR16515:SF45">
    <property type="entry name" value="HISTONE-LYSINE N-METHYLTRANSFERASE PRDM9"/>
    <property type="match status" value="1"/>
</dbReference>
<sequence length="355" mass="40171">MEFPCSESEVVIAKEMRRRPLVPRLIAPTNGSEKGLMSSPAGLNSSSPSHMCADGNGEEEESLPSPGNNSTSDEEWHPSADRPREAGDTGQKSRETRKHSHLHRCPLLDCNGNDNEDEEEDQQEEEEPRQDDHLYCEECQSFYREQCETHGPPSFTPDSPTPLGIPQRALLTLPPDLMVGRSSIPGAGLGVFNQGQVVPVGMHFGPFEGEVTSKEKAIKSSYSWVIFRKKNQFEYIDATQDSHSNWMRYVNCARNEEEQNLVAFQHRGRVLYRSLRPILPGQELLVWYADEYAKELGVVWDSLWIRKCTSAAVSVEESSRVFICTQCHFSSSTQHCLQRHIKRSHFQTGESARLY</sequence>
<evidence type="ECO:0000256" key="7">
    <source>
        <dbReference type="ARBA" id="ARBA00023242"/>
    </source>
</evidence>
<evidence type="ECO:0000256" key="6">
    <source>
        <dbReference type="ARBA" id="ARBA00023163"/>
    </source>
</evidence>
<evidence type="ECO:0000256" key="4">
    <source>
        <dbReference type="ARBA" id="ARBA00022691"/>
    </source>
</evidence>
<dbReference type="PANTHER" id="PTHR16515">
    <property type="entry name" value="PR DOMAIN ZINC FINGER PROTEIN"/>
    <property type="match status" value="1"/>
</dbReference>
<protein>
    <recommendedName>
        <fullName evidence="9">SET domain-containing protein</fullName>
    </recommendedName>
</protein>
<evidence type="ECO:0000256" key="5">
    <source>
        <dbReference type="ARBA" id="ARBA00023015"/>
    </source>
</evidence>
<keyword evidence="4" id="KW-0949">S-adenosyl-L-methionine</keyword>
<evidence type="ECO:0000256" key="2">
    <source>
        <dbReference type="ARBA" id="ARBA00022603"/>
    </source>
</evidence>
<evidence type="ECO:0000313" key="11">
    <source>
        <dbReference type="Proteomes" id="UP001221898"/>
    </source>
</evidence>
<evidence type="ECO:0000256" key="3">
    <source>
        <dbReference type="ARBA" id="ARBA00022679"/>
    </source>
</evidence>
<evidence type="ECO:0000313" key="10">
    <source>
        <dbReference type="EMBL" id="KAJ8383500.1"/>
    </source>
</evidence>
<keyword evidence="7" id="KW-0539">Nucleus</keyword>
<dbReference type="GO" id="GO:0042054">
    <property type="term" value="F:histone methyltransferase activity"/>
    <property type="evidence" value="ECO:0007669"/>
    <property type="project" value="InterPro"/>
</dbReference>
<dbReference type="CDD" id="cd19193">
    <property type="entry name" value="PR-SET_PRDM7_9"/>
    <property type="match status" value="1"/>
</dbReference>
<dbReference type="InterPro" id="IPR001214">
    <property type="entry name" value="SET_dom"/>
</dbReference>
<feature type="compositionally biased region" description="Basic residues" evidence="8">
    <location>
        <begin position="95"/>
        <end position="104"/>
    </location>
</feature>
<dbReference type="GO" id="GO:0010468">
    <property type="term" value="P:regulation of gene expression"/>
    <property type="evidence" value="ECO:0007669"/>
    <property type="project" value="TreeGrafter"/>
</dbReference>
<feature type="domain" description="SET" evidence="9">
    <location>
        <begin position="175"/>
        <end position="289"/>
    </location>
</feature>
<keyword evidence="3" id="KW-0808">Transferase</keyword>
<organism evidence="10 11">
    <name type="scientific">Aldrovandia affinis</name>
    <dbReference type="NCBI Taxonomy" id="143900"/>
    <lineage>
        <taxon>Eukaryota</taxon>
        <taxon>Metazoa</taxon>
        <taxon>Chordata</taxon>
        <taxon>Craniata</taxon>
        <taxon>Vertebrata</taxon>
        <taxon>Euteleostomi</taxon>
        <taxon>Actinopterygii</taxon>
        <taxon>Neopterygii</taxon>
        <taxon>Teleostei</taxon>
        <taxon>Notacanthiformes</taxon>
        <taxon>Halosauridae</taxon>
        <taxon>Aldrovandia</taxon>
    </lineage>
</organism>
<gene>
    <name evidence="10" type="ORF">AAFF_G00220170</name>
</gene>
<accession>A0AAD7RG94</accession>
<dbReference type="PROSITE" id="PS50280">
    <property type="entry name" value="SET"/>
    <property type="match status" value="1"/>
</dbReference>
<keyword evidence="11" id="KW-1185">Reference proteome</keyword>
<feature type="compositionally biased region" description="Acidic residues" evidence="8">
    <location>
        <begin position="114"/>
        <end position="129"/>
    </location>
</feature>
<name>A0AAD7RG94_9TELE</name>
<keyword evidence="2" id="KW-0489">Methyltransferase</keyword>
<feature type="compositionally biased region" description="Basic and acidic residues" evidence="8">
    <location>
        <begin position="74"/>
        <end position="94"/>
    </location>
</feature>
<keyword evidence="5" id="KW-0805">Transcription regulation</keyword>
<comment type="subcellular location">
    <subcellularLocation>
        <location evidence="1">Nucleus</location>
    </subcellularLocation>
</comment>
<proteinExistence type="predicted"/>
<dbReference type="SMART" id="SM00317">
    <property type="entry name" value="SET"/>
    <property type="match status" value="1"/>
</dbReference>
<dbReference type="SUPFAM" id="SSF82199">
    <property type="entry name" value="SET domain"/>
    <property type="match status" value="1"/>
</dbReference>
<dbReference type="GO" id="GO:0032259">
    <property type="term" value="P:methylation"/>
    <property type="evidence" value="ECO:0007669"/>
    <property type="project" value="UniProtKB-KW"/>
</dbReference>
<keyword evidence="6" id="KW-0804">Transcription</keyword>
<dbReference type="Gene3D" id="2.170.270.10">
    <property type="entry name" value="SET domain"/>
    <property type="match status" value="1"/>
</dbReference>